<dbReference type="PROSITE" id="PS50003">
    <property type="entry name" value="PH_DOMAIN"/>
    <property type="match status" value="1"/>
</dbReference>
<feature type="region of interest" description="Disordered" evidence="2">
    <location>
        <begin position="419"/>
        <end position="453"/>
    </location>
</feature>
<feature type="compositionally biased region" description="Basic residues" evidence="2">
    <location>
        <begin position="643"/>
        <end position="654"/>
    </location>
</feature>
<name>A0ABR3GBF1_9PEZI</name>
<dbReference type="PANTHER" id="PTHR28190:SF1">
    <property type="entry name" value="NUCLEAR MIGRATION PROTEIN NUM1"/>
    <property type="match status" value="1"/>
</dbReference>
<sequence length="2400" mass="265277">MDSEMDDPFTTPSRNANFDPSMILSLSSSSPSQLKRTLEAHLQEVNKRIENAGALGRKLLIQQQDIEANIKELEEGGDTVDPELKKKLVDLEKEYIEVGREASRAALTSKVMTGGISPLGAGNLSGGSPSAIQAQGTNSPTKLSVPSRRQRNQSSRQHDLEFAAELGQGLLVEVRRLQALLSEREEALKIVQIEKVRLEQLAEGLEFRIRALDESEQKFKEENWDLELQNQELLGRIREHEEDNDKLQALIQHEANDKELLLKDLDEWKDRNEKLYEDLEAEHKHHESEFAAMRRSLANNETDRHIMEKRLEDLRAELEESHNQSTRLRSALEHKSDDRDGAGLFDMQPAQTTPEHSPPSSPTKPTPRHTHLESETLKSSLQHAHRMIANLKSNIHREKTEKAELRRLLQDARDDLETARLRRDSVGGPPSSADRRRKGKGTFSKGSRPPIFKATLLGGPRQSRDEITLVDNHLVDEDWEEAPDEPSPTRRSFPVLTEYTLRPPGMGTENTVFESAFETANETVGDSTTDIFETAYEQSTTTETEAYKTGNESPVNDYPTSADDGTETEGGALLKVIQKKSSIASSFGRQVRPLRLGGIRRDSLASTASTDDDDYTVYDEDDDDVVAGDSAFTTPTATSNQRLKLRVNRGRGRGARMPSQFSTRDRTFSVDSSPGGGNGNRSGSPASLNQRLHKPGERKSLFAELEDGMFGGEGEDDEGETETETEEDDVPTTPTRTFTPFMPAKADTGVHPELERASFLGITDLERPRTAHSAVSAATIEERLSTTDVGTQSERELASVVIGTANAETQSDEMSARSVPKTIEIGTQFDPELENVLVPMVGMEDAHGSREGSKGKGFFAIPLPIPVPIPTRVFAPDLSNDLRLAEESRKLAEEAARQAEVDRQFSAEVALSAEESRRIAEAAAAKSALDFISAQQELTALKPKIVALETEILGLKDERTVLQEKAGAQVELDTLKPKIGALEREIEALTVERAGLQEKVEAREGEVTVLQPQVVALEKEIESLKEERTILAKKAVAHEELIVVKPRIMVLEKEVENLTTQHASLQEKAVAQEEEVVTVLKPKIALLEKEIEALTSERASLQEKAGSQEKEVVTVLQPKIAILEKEVEALALERASLHEKAGAQEKEVVTILQPKIAALQKDIETLTSERASLQEKAGVQENEVNIVLIPKIAILEKEIEALTLERATLQQKTVAQEKEVVDVLKPMIVVLQKNIETLSTEHASLQDKAEAQEKKEVTVLQPKIRALEDNIESLTTERASLQEKTAAHEKEVNIVLVPRIAILQTEIHALNTERASLQEKVGAQENKEFTVLQPMIAALEKEVEALSTERTSLQEKAGAQERKELTVLQPKIVALEKEIVDLKDERAVLQVLAGAHEEVDVLKPRIAVLEKEVESLKVERDDLHEKAGAHEEEVIVLKPKLVLLEKDIQGLKDERAILQEQVATHEEEVVVVLRPKIAALESEVQILMVERTGLQGRVVAYEEEVAIVLGPKITALEQEVSSLKIERAGLQEKAGAHEEEITVLTPKIIALETEVESLKVERDDLQEEASGYKNQLLVLEPRIVTLETEIGTLNAKHVILQEEAGAHAEEVLILKPKVIALEKEIESLLVNHASLQEEAGAYEKEVSVLKPKIVGLERQIECLKDEKVVLVEKVVAHEELIVLKDKELESLTIERANLQEKAGAYENEIITLKPRIVALEEEILRLKDERAILVDALAAVPPKQETKDTGIQFDPEPEIVEEQYTLVMDKVAEVEPSIPKPEAPLEYSSIKALSITPIEPEPTRTLLAPVPIIVSPPAMDASVSSDDETPKKVSETIEDAQHRPTTPSPEKPSRFFGSMFGRKRPGSPIREPEGLSGASERTFSNSTFGAIEKNQRKTTVERDEVVKATEPVPVSDQSAQTDITSEFFDNLPTAKTVDKGKRPAFAVVAPEAMFTGDMSSTKTSSLRSRTSHDSFGLNKTRGGAIRRPESAASLREHRVVHPSLPSVASVPSETGSMGPPPAPSNSTLAQRNSVSFGLKAPSTDTIKPISPEGSKAGTTPRPKFSNSRSEVSSPTSRRSSISSFASEIDSRFNIAPEAVASEVQTDPRMIQAITQTMIGEYLWKYTRGAGRGTLSASRHKRFFWVHPYTRTLYWSDRDPTTAGRAELRAKSVAIEAVRVVTDDNPMPPGLHRKSLVIVTPGRSLKFTAPTGQRHETWFNALSYLLLRTGGELGDEENGLMAEDVRDFNPIYNSGVASSVRGTESLSSYNTRTTRASSPARNVSSLSNKRPSEKVVRQGSMSRLSHIFRPTSGFGTFSTRSSRNNHSLYDQTNDSAEDLREQIEQENGELLENVRACCDGKHDVGTLPRGGGVRKSTRGARGRDHHHHHTQHNHGRNSPHP</sequence>
<feature type="compositionally biased region" description="Polar residues" evidence="2">
    <location>
        <begin position="2024"/>
        <end position="2035"/>
    </location>
</feature>
<dbReference type="SUPFAM" id="SSF50729">
    <property type="entry name" value="PH domain-like"/>
    <property type="match status" value="1"/>
</dbReference>
<feature type="region of interest" description="Disordered" evidence="2">
    <location>
        <begin position="1957"/>
        <end position="2082"/>
    </location>
</feature>
<feature type="region of interest" description="Disordered" evidence="2">
    <location>
        <begin position="2362"/>
        <end position="2400"/>
    </location>
</feature>
<evidence type="ECO:0000256" key="2">
    <source>
        <dbReference type="SAM" id="MobiDB-lite"/>
    </source>
</evidence>
<feature type="coiled-coil region" evidence="1">
    <location>
        <begin position="1513"/>
        <end position="1575"/>
    </location>
</feature>
<evidence type="ECO:0000259" key="3">
    <source>
        <dbReference type="PROSITE" id="PS50003"/>
    </source>
</evidence>
<feature type="compositionally biased region" description="Low complexity" evidence="2">
    <location>
        <begin position="2065"/>
        <end position="2082"/>
    </location>
</feature>
<feature type="compositionally biased region" description="Pro residues" evidence="2">
    <location>
        <begin position="356"/>
        <end position="365"/>
    </location>
</feature>
<dbReference type="SMART" id="SM00233">
    <property type="entry name" value="PH"/>
    <property type="match status" value="1"/>
</dbReference>
<dbReference type="PANTHER" id="PTHR28190">
    <property type="entry name" value="NUCLEAR MIGRATION PROTEIN NUM1"/>
    <property type="match status" value="1"/>
</dbReference>
<feature type="compositionally biased region" description="Basic residues" evidence="2">
    <location>
        <begin position="2374"/>
        <end position="2400"/>
    </location>
</feature>
<dbReference type="Pfam" id="PF12814">
    <property type="entry name" value="Mcp5_PH"/>
    <property type="match status" value="1"/>
</dbReference>
<dbReference type="Gene3D" id="6.10.250.3110">
    <property type="match status" value="1"/>
</dbReference>
<feature type="compositionally biased region" description="Low complexity" evidence="2">
    <location>
        <begin position="1959"/>
        <end position="1968"/>
    </location>
</feature>
<dbReference type="EMBL" id="JBBBZM010000132">
    <property type="protein sequence ID" value="KAL0633245.1"/>
    <property type="molecule type" value="Genomic_DNA"/>
</dbReference>
<feature type="domain" description="PH" evidence="3">
    <location>
        <begin position="2115"/>
        <end position="2226"/>
    </location>
</feature>
<feature type="region of interest" description="Disordered" evidence="2">
    <location>
        <begin position="2315"/>
        <end position="2334"/>
    </location>
</feature>
<reference evidence="4 5" key="1">
    <citation type="submission" date="2024-02" db="EMBL/GenBank/DDBJ databases">
        <title>Discinaceae phylogenomics.</title>
        <authorList>
            <person name="Dirks A.C."/>
            <person name="James T.Y."/>
        </authorList>
    </citation>
    <scope>NUCLEOTIDE SEQUENCE [LARGE SCALE GENOMIC DNA]</scope>
    <source>
        <strain evidence="4 5">ACD0624</strain>
    </source>
</reference>
<dbReference type="InterPro" id="IPR001849">
    <property type="entry name" value="PH_domain"/>
</dbReference>
<feature type="region of interest" description="Disordered" evidence="2">
    <location>
        <begin position="539"/>
        <end position="567"/>
    </location>
</feature>
<dbReference type="CDD" id="cd13365">
    <property type="entry name" value="PH_PLC_plant-like"/>
    <property type="match status" value="1"/>
</dbReference>
<proteinExistence type="predicted"/>
<feature type="coiled-coil region" evidence="1">
    <location>
        <begin position="945"/>
        <end position="1468"/>
    </location>
</feature>
<feature type="region of interest" description="Disordered" evidence="2">
    <location>
        <begin position="318"/>
        <end position="373"/>
    </location>
</feature>
<feature type="compositionally biased region" description="Polar residues" evidence="2">
    <location>
        <begin position="2262"/>
        <end position="2288"/>
    </location>
</feature>
<dbReference type="Gene3D" id="1.10.287.1490">
    <property type="match status" value="1"/>
</dbReference>
<feature type="compositionally biased region" description="Polar residues" evidence="2">
    <location>
        <begin position="2323"/>
        <end position="2333"/>
    </location>
</feature>
<dbReference type="SUPFAM" id="SSF57997">
    <property type="entry name" value="Tropomyosin"/>
    <property type="match status" value="1"/>
</dbReference>
<comment type="caution">
    <text evidence="4">The sequence shown here is derived from an EMBL/GenBank/DDBJ whole genome shotgun (WGS) entry which is preliminary data.</text>
</comment>
<feature type="region of interest" description="Disordered" evidence="2">
    <location>
        <begin position="2262"/>
        <end position="2291"/>
    </location>
</feature>
<feature type="compositionally biased region" description="Basic and acidic residues" evidence="2">
    <location>
        <begin position="1828"/>
        <end position="1842"/>
    </location>
</feature>
<feature type="region of interest" description="Disordered" evidence="2">
    <location>
        <begin position="1817"/>
        <end position="1881"/>
    </location>
</feature>
<protein>
    <recommendedName>
        <fullName evidence="3">PH domain-containing protein</fullName>
    </recommendedName>
</protein>
<dbReference type="InterPro" id="IPR053005">
    <property type="entry name" value="Nuclear_Pos-Cytoskel_Interact"/>
</dbReference>
<feature type="region of interest" description="Disordered" evidence="2">
    <location>
        <begin position="122"/>
        <end position="156"/>
    </location>
</feature>
<keyword evidence="1" id="KW-0175">Coiled coil</keyword>
<feature type="region of interest" description="Disordered" evidence="2">
    <location>
        <begin position="626"/>
        <end position="693"/>
    </location>
</feature>
<feature type="compositionally biased region" description="Polar residues" evidence="2">
    <location>
        <begin position="632"/>
        <end position="642"/>
    </location>
</feature>
<feature type="compositionally biased region" description="Polar residues" evidence="2">
    <location>
        <begin position="126"/>
        <end position="144"/>
    </location>
</feature>
<organism evidence="4 5">
    <name type="scientific">Discina gigas</name>
    <dbReference type="NCBI Taxonomy" id="1032678"/>
    <lineage>
        <taxon>Eukaryota</taxon>
        <taxon>Fungi</taxon>
        <taxon>Dikarya</taxon>
        <taxon>Ascomycota</taxon>
        <taxon>Pezizomycotina</taxon>
        <taxon>Pezizomycetes</taxon>
        <taxon>Pezizales</taxon>
        <taxon>Discinaceae</taxon>
        <taxon>Discina</taxon>
    </lineage>
</organism>
<dbReference type="Proteomes" id="UP001447188">
    <property type="component" value="Unassembled WGS sequence"/>
</dbReference>
<feature type="compositionally biased region" description="Basic and acidic residues" evidence="2">
    <location>
        <begin position="1986"/>
        <end position="1999"/>
    </location>
</feature>
<accession>A0ABR3GBF1</accession>
<feature type="compositionally biased region" description="Acidic residues" evidence="2">
    <location>
        <begin position="713"/>
        <end position="730"/>
    </location>
</feature>
<keyword evidence="5" id="KW-1185">Reference proteome</keyword>
<feature type="coiled-coil region" evidence="1">
    <location>
        <begin position="1618"/>
        <end position="1736"/>
    </location>
</feature>
<feature type="compositionally biased region" description="Polar residues" evidence="2">
    <location>
        <begin position="539"/>
        <end position="554"/>
    </location>
</feature>
<feature type="compositionally biased region" description="Low complexity" evidence="2">
    <location>
        <begin position="731"/>
        <end position="743"/>
    </location>
</feature>
<gene>
    <name evidence="4" type="ORF">Q9L58_007855</name>
</gene>
<feature type="compositionally biased region" description="Basic and acidic residues" evidence="2">
    <location>
        <begin position="330"/>
        <end position="341"/>
    </location>
</feature>
<evidence type="ECO:0000313" key="4">
    <source>
        <dbReference type="EMBL" id="KAL0633245.1"/>
    </source>
</evidence>
<dbReference type="InterPro" id="IPR024774">
    <property type="entry name" value="PH_dom-Mcp5-type"/>
</dbReference>
<feature type="region of interest" description="Disordered" evidence="2">
    <location>
        <begin position="1"/>
        <end position="21"/>
    </location>
</feature>
<evidence type="ECO:0000313" key="5">
    <source>
        <dbReference type="Proteomes" id="UP001447188"/>
    </source>
</evidence>
<feature type="region of interest" description="Disordered" evidence="2">
    <location>
        <begin position="707"/>
        <end position="746"/>
    </location>
</feature>
<evidence type="ECO:0000256" key="1">
    <source>
        <dbReference type="SAM" id="Coils"/>
    </source>
</evidence>